<dbReference type="Proteomes" id="UP001165368">
    <property type="component" value="Unassembled WGS sequence"/>
</dbReference>
<dbReference type="RefSeq" id="WP_237821246.1">
    <property type="nucleotide sequence ID" value="NZ_JAKLTQ010000008.1"/>
</dbReference>
<name>A0ABS9L7N9_9MICC</name>
<sequence>MDDSTYCCDAYLEGPEGETLCGQPTMFGVERTAVDMPLHVCPDHLGSILMHADRIAWPPIISWDGPGERPQNALSLEQVRELDDQFFKGRGAR</sequence>
<organism evidence="1 2">
    <name type="scientific">Arthrobacter hankyongi</name>
    <dbReference type="NCBI Taxonomy" id="2904801"/>
    <lineage>
        <taxon>Bacteria</taxon>
        <taxon>Bacillati</taxon>
        <taxon>Actinomycetota</taxon>
        <taxon>Actinomycetes</taxon>
        <taxon>Micrococcales</taxon>
        <taxon>Micrococcaceae</taxon>
        <taxon>Arthrobacter</taxon>
    </lineage>
</organism>
<proteinExistence type="predicted"/>
<gene>
    <name evidence="1" type="ORF">LVY72_12335</name>
</gene>
<reference evidence="1" key="1">
    <citation type="submission" date="2022-01" db="EMBL/GenBank/DDBJ databases">
        <authorList>
            <person name="Jo J.-H."/>
            <person name="Im W.-T."/>
        </authorList>
    </citation>
    <scope>NUCLEOTIDE SEQUENCE</scope>
    <source>
        <strain evidence="1">I2-34</strain>
    </source>
</reference>
<keyword evidence="2" id="KW-1185">Reference proteome</keyword>
<dbReference type="EMBL" id="JAKLTQ010000008">
    <property type="protein sequence ID" value="MCG2622691.1"/>
    <property type="molecule type" value="Genomic_DNA"/>
</dbReference>
<evidence type="ECO:0000313" key="1">
    <source>
        <dbReference type="EMBL" id="MCG2622691.1"/>
    </source>
</evidence>
<evidence type="ECO:0000313" key="2">
    <source>
        <dbReference type="Proteomes" id="UP001165368"/>
    </source>
</evidence>
<accession>A0ABS9L7N9</accession>
<protein>
    <submittedName>
        <fullName evidence="1">Uncharacterized protein</fullName>
    </submittedName>
</protein>
<comment type="caution">
    <text evidence="1">The sequence shown here is derived from an EMBL/GenBank/DDBJ whole genome shotgun (WGS) entry which is preliminary data.</text>
</comment>